<accession>A0A0K2U7V8</accession>
<reference evidence="1" key="1">
    <citation type="submission" date="2014-05" db="EMBL/GenBank/DDBJ databases">
        <authorList>
            <person name="Chronopoulou M."/>
        </authorList>
    </citation>
    <scope>NUCLEOTIDE SEQUENCE</scope>
    <source>
        <tissue evidence="1">Whole organism</tissue>
    </source>
</reference>
<sequence>VVYLLKELESNNSSIKIILTFMRRNVGPFPQLHENE</sequence>
<dbReference type="EMBL" id="HACA01016779">
    <property type="protein sequence ID" value="CDW34140.1"/>
    <property type="molecule type" value="Transcribed_RNA"/>
</dbReference>
<proteinExistence type="predicted"/>
<evidence type="ECO:0000313" key="1">
    <source>
        <dbReference type="EMBL" id="CDW34140.1"/>
    </source>
</evidence>
<protein>
    <submittedName>
        <fullName evidence="1">Uncharacterized protein</fullName>
    </submittedName>
</protein>
<dbReference type="AlphaFoldDB" id="A0A0K2U7V8"/>
<name>A0A0K2U7V8_LEPSM</name>
<organism evidence="1">
    <name type="scientific">Lepeophtheirus salmonis</name>
    <name type="common">Salmon louse</name>
    <name type="synonym">Caligus salmonis</name>
    <dbReference type="NCBI Taxonomy" id="72036"/>
    <lineage>
        <taxon>Eukaryota</taxon>
        <taxon>Metazoa</taxon>
        <taxon>Ecdysozoa</taxon>
        <taxon>Arthropoda</taxon>
        <taxon>Crustacea</taxon>
        <taxon>Multicrustacea</taxon>
        <taxon>Hexanauplia</taxon>
        <taxon>Copepoda</taxon>
        <taxon>Siphonostomatoida</taxon>
        <taxon>Caligidae</taxon>
        <taxon>Lepeophtheirus</taxon>
    </lineage>
</organism>
<feature type="non-terminal residue" evidence="1">
    <location>
        <position position="1"/>
    </location>
</feature>